<dbReference type="InterPro" id="IPR014001">
    <property type="entry name" value="Helicase_ATP-bd"/>
</dbReference>
<dbReference type="InterPro" id="IPR014014">
    <property type="entry name" value="RNA_helicase_DEAD_Q_motif"/>
</dbReference>
<dbReference type="GO" id="GO:0003724">
    <property type="term" value="F:RNA helicase activity"/>
    <property type="evidence" value="ECO:0007669"/>
    <property type="project" value="UniProtKB-UniRule"/>
</dbReference>
<evidence type="ECO:0000256" key="11">
    <source>
        <dbReference type="PROSITE-ProRule" id="PRU00552"/>
    </source>
</evidence>
<keyword evidence="6 10" id="KW-0067">ATP-binding</keyword>
<dbReference type="Gene3D" id="3.40.50.300">
    <property type="entry name" value="P-loop containing nucleotide triphosphate hydrolases"/>
    <property type="match status" value="2"/>
</dbReference>
<dbReference type="InterPro" id="IPR001650">
    <property type="entry name" value="Helicase_C-like"/>
</dbReference>
<dbReference type="GO" id="GO:0005524">
    <property type="term" value="F:ATP binding"/>
    <property type="evidence" value="ECO:0007669"/>
    <property type="project" value="UniProtKB-UniRule"/>
</dbReference>
<dbReference type="FunFam" id="3.40.50.300:FF:000374">
    <property type="entry name" value="ATP-dependent RNA helicase DeaD"/>
    <property type="match status" value="1"/>
</dbReference>
<feature type="region of interest" description="Disordered" evidence="12">
    <location>
        <begin position="439"/>
        <end position="488"/>
    </location>
</feature>
<evidence type="ECO:0000259" key="14">
    <source>
        <dbReference type="PROSITE" id="PS51194"/>
    </source>
</evidence>
<dbReference type="Pfam" id="PF25399">
    <property type="entry name" value="DeaD_dimer"/>
    <property type="match status" value="1"/>
</dbReference>
<dbReference type="GeneID" id="93197716"/>
<dbReference type="EMBL" id="JADIXG010000003">
    <property type="protein sequence ID" value="MBF1969246.1"/>
    <property type="molecule type" value="Genomic_DNA"/>
</dbReference>
<organism evidence="16 18">
    <name type="scientific">Enterobacter hormaechei</name>
    <dbReference type="NCBI Taxonomy" id="158836"/>
    <lineage>
        <taxon>Bacteria</taxon>
        <taxon>Pseudomonadati</taxon>
        <taxon>Pseudomonadota</taxon>
        <taxon>Gammaproteobacteria</taxon>
        <taxon>Enterobacterales</taxon>
        <taxon>Enterobacteriaceae</taxon>
        <taxon>Enterobacter</taxon>
        <taxon>Enterobacter cloacae complex</taxon>
    </lineage>
</organism>
<evidence type="ECO:0000256" key="10">
    <source>
        <dbReference type="HAMAP-Rule" id="MF_00964"/>
    </source>
</evidence>
<dbReference type="InterPro" id="IPR034415">
    <property type="entry name" value="CsdA_RRM"/>
</dbReference>
<dbReference type="CDD" id="cd18787">
    <property type="entry name" value="SF2_C_DEAD"/>
    <property type="match status" value="1"/>
</dbReference>
<reference evidence="16 18" key="1">
    <citation type="submission" date="2020-10" db="EMBL/GenBank/DDBJ databases">
        <title>Genomic surveiliance of eskapee pathogens from blood stream infections in KZN.</title>
        <authorList>
            <person name="Hetsa B.A."/>
            <person name="Amoako D.G."/>
            <person name="Akebe A.L.K."/>
            <person name="Essack S."/>
        </authorList>
    </citation>
    <scope>NUCLEOTIDE SEQUENCE [LARGE SCALE GENOMIC DNA]</scope>
    <source>
        <strain evidence="16 18">E6</strain>
    </source>
</reference>
<evidence type="ECO:0000259" key="13">
    <source>
        <dbReference type="PROSITE" id="PS51192"/>
    </source>
</evidence>
<keyword evidence="3 10" id="KW-0547">Nucleotide-binding</keyword>
<keyword evidence="5 10" id="KW-0347">Helicase</keyword>
<dbReference type="Pfam" id="PF00271">
    <property type="entry name" value="Helicase_C"/>
    <property type="match status" value="1"/>
</dbReference>
<sequence length="630" mass="70802">MAEFETTFADLGLKAPILEALNDLGYEKPSPIQAECIPHLLSGRDVLGMAQTGSGKTAAFSLPLLNNIDPDLRAPQILVLAPTRELAVQVAEAMTEFSKHMRGVNVVALYGGQRYDVQLRALRQGPQIVVGTPGRLLDHLKRGTLDLSKLSGLVLDEADEMLRMGFIEDVETIMAQIPEGHQTALFSATMPEAIRRITRRFMKEPQEVRIQSSVTTRPDISQSYWSVYGMRKNEALVRFLEAEDFDAAIIFVRTKNATLEVAEALERSGYNSAALNGDMNQALREQTLERLKDGRLDILIATDVAARGLDVERISLVVNYDIPMDSESYVHRIGRTGRAGRAGRALLFVENRERRLLRNIERTMKLTIPEAELPNAELLGKRRLEKFAAKVQQQLESSDLDQYRALLSQIQPVAEGEELDMETLAAALLKMAQGERSLIVPPDAPMRPKREFRDRDDRFERRGDRNDRGPRGDRQERGGEDRPRRERRDAGDMELYRIEVGRDDGVEVRHIVGAIANEGDISSRYIGNIKLFGSHSTIELPKGMPGEVLQHFTRTRILNKPMNMQLLGDAQPRPDRGGERRGGGRGFGGERREGGRSEGRGEPRRFSGERRENRGPRREEGTSRRRFGDA</sequence>
<dbReference type="GO" id="GO:0070417">
    <property type="term" value="P:cellular response to cold"/>
    <property type="evidence" value="ECO:0007669"/>
    <property type="project" value="InterPro"/>
</dbReference>
<dbReference type="Proteomes" id="UP001229386">
    <property type="component" value="Chromosome"/>
</dbReference>
<dbReference type="FunFam" id="3.40.50.300:FF:000108">
    <property type="entry name" value="ATP-dependent RNA helicase RhlE"/>
    <property type="match status" value="1"/>
</dbReference>
<dbReference type="CDD" id="cd00268">
    <property type="entry name" value="DEADc"/>
    <property type="match status" value="1"/>
</dbReference>
<dbReference type="InterPro" id="IPR050547">
    <property type="entry name" value="DEAD_box_RNA_helicases"/>
</dbReference>
<dbReference type="Gene3D" id="3.30.70.330">
    <property type="match status" value="1"/>
</dbReference>
<comment type="function">
    <text evidence="10">DEAD-box RNA helicase involved in various cellular processes at low temperature, including ribosome biogenesis, mRNA degradation and translation initiation.</text>
</comment>
<dbReference type="PROSITE" id="PS51194">
    <property type="entry name" value="HELICASE_CTER"/>
    <property type="match status" value="1"/>
</dbReference>
<dbReference type="PROSITE" id="PS51195">
    <property type="entry name" value="Q_MOTIF"/>
    <property type="match status" value="1"/>
</dbReference>
<evidence type="ECO:0000313" key="16">
    <source>
        <dbReference type="EMBL" id="MBF1969246.1"/>
    </source>
</evidence>
<dbReference type="EC" id="3.6.4.13" evidence="10"/>
<keyword evidence="4 10" id="KW-0378">Hydrolase</keyword>
<dbReference type="PANTHER" id="PTHR47963">
    <property type="entry name" value="DEAD-BOX ATP-DEPENDENT RNA HELICASE 47, MITOCHONDRIAL"/>
    <property type="match status" value="1"/>
</dbReference>
<keyword evidence="7 10" id="KW-0694">RNA-binding</keyword>
<dbReference type="Pfam" id="PF00270">
    <property type="entry name" value="DEAD"/>
    <property type="match status" value="1"/>
</dbReference>
<dbReference type="GO" id="GO:0005829">
    <property type="term" value="C:cytosol"/>
    <property type="evidence" value="ECO:0007669"/>
    <property type="project" value="TreeGrafter"/>
</dbReference>
<dbReference type="InterPro" id="IPR000629">
    <property type="entry name" value="RNA-helicase_DEAD-box_CS"/>
</dbReference>
<dbReference type="SMART" id="SM00490">
    <property type="entry name" value="HELICc"/>
    <property type="match status" value="1"/>
</dbReference>
<accession>A0AAW8ZDB1</accession>
<evidence type="ECO:0000256" key="12">
    <source>
        <dbReference type="SAM" id="MobiDB-lite"/>
    </source>
</evidence>
<comment type="catalytic activity">
    <reaction evidence="9 10">
        <text>ATP + H2O = ADP + phosphate + H(+)</text>
        <dbReference type="Rhea" id="RHEA:13065"/>
        <dbReference type="ChEBI" id="CHEBI:15377"/>
        <dbReference type="ChEBI" id="CHEBI:15378"/>
        <dbReference type="ChEBI" id="CHEBI:30616"/>
        <dbReference type="ChEBI" id="CHEBI:43474"/>
        <dbReference type="ChEBI" id="CHEBI:456216"/>
        <dbReference type="EC" id="3.6.4.13"/>
    </reaction>
</comment>
<dbReference type="InterPro" id="IPR027417">
    <property type="entry name" value="P-loop_NTPase"/>
</dbReference>
<evidence type="ECO:0000256" key="4">
    <source>
        <dbReference type="ARBA" id="ARBA00022801"/>
    </source>
</evidence>
<evidence type="ECO:0000256" key="2">
    <source>
        <dbReference type="ARBA" id="ARBA00022490"/>
    </source>
</evidence>
<dbReference type="RefSeq" id="WP_006812115.1">
    <property type="nucleotide sequence ID" value="NZ_CP047715.1"/>
</dbReference>
<dbReference type="InterPro" id="IPR044742">
    <property type="entry name" value="DEAD/DEAH_RhlB"/>
</dbReference>
<dbReference type="InterPro" id="IPR021046">
    <property type="entry name" value="Cold-shock_DEAD_Abox_C"/>
</dbReference>
<dbReference type="PROSITE" id="PS51192">
    <property type="entry name" value="HELICASE_ATP_BIND_1"/>
    <property type="match status" value="1"/>
</dbReference>
<feature type="domain" description="Helicase ATP-binding" evidence="13">
    <location>
        <begin position="37"/>
        <end position="208"/>
    </location>
</feature>
<reference evidence="17" key="2">
    <citation type="journal article" date="2023" name="J. Antimicrob. Chemother.">
        <title>Emergence of OXA-48-producing Enterobacter hormaechei in a Swiss companion animal clinic and their genetic relationship to clinical human isolates.</title>
        <authorList>
            <person name="Dona V."/>
            <person name="Nordmann P."/>
            <person name="Kittl S."/>
            <person name="Schuller S."/>
            <person name="Bouvier M."/>
            <person name="Poirel L."/>
            <person name="Endimiani A."/>
            <person name="Perreten V."/>
        </authorList>
    </citation>
    <scope>NUCLEOTIDE SEQUENCE</scope>
    <source>
        <strain evidence="17">Ehh_25</strain>
    </source>
</reference>
<feature type="region of interest" description="Disordered" evidence="12">
    <location>
        <begin position="566"/>
        <end position="630"/>
    </location>
</feature>
<dbReference type="FunFam" id="3.30.70.330:FF:000068">
    <property type="entry name" value="ATP-dependent RNA helicase DeaD"/>
    <property type="match status" value="1"/>
</dbReference>
<dbReference type="AlphaFoldDB" id="A0AAW8ZDB1"/>
<evidence type="ECO:0000313" key="18">
    <source>
        <dbReference type="Proteomes" id="UP000662438"/>
    </source>
</evidence>
<protein>
    <recommendedName>
        <fullName evidence="10">ATP-dependent RNA helicase DeaD</fullName>
        <ecNumber evidence="10">3.6.4.13</ecNumber>
    </recommendedName>
    <alternativeName>
        <fullName evidence="10">Cold-shock DEAD box protein A</fullName>
    </alternativeName>
</protein>
<dbReference type="GO" id="GO:0006401">
    <property type="term" value="P:RNA catabolic process"/>
    <property type="evidence" value="ECO:0007669"/>
    <property type="project" value="UniProtKB-UniRule"/>
</dbReference>
<dbReference type="EMBL" id="CP126746">
    <property type="protein sequence ID" value="WMB10735.1"/>
    <property type="molecule type" value="Genomic_DNA"/>
</dbReference>
<feature type="compositionally biased region" description="Basic and acidic residues" evidence="12">
    <location>
        <begin position="446"/>
        <end position="488"/>
    </location>
</feature>
<comment type="similarity">
    <text evidence="10">Belongs to the DEAD box helicase family. DeaD/CsdA subfamily.</text>
</comment>
<proteinExistence type="inferred from homology"/>
<dbReference type="SUPFAM" id="SSF52540">
    <property type="entry name" value="P-loop containing nucleoside triphosphate hydrolases"/>
    <property type="match status" value="1"/>
</dbReference>
<dbReference type="Proteomes" id="UP000662438">
    <property type="component" value="Unassembled WGS sequence"/>
</dbReference>
<dbReference type="InterPro" id="IPR005580">
    <property type="entry name" value="DbpA/CsdA_RNA-bd_dom"/>
</dbReference>
<feature type="compositionally biased region" description="Basic and acidic residues" evidence="12">
    <location>
        <begin position="572"/>
        <end position="630"/>
    </location>
</feature>
<gene>
    <name evidence="10" type="primary">deaD</name>
    <name evidence="10" type="synonym">csdA</name>
    <name evidence="16" type="ORF">ISX34_05095</name>
    <name evidence="17" type="ORF">QPR60_19600</name>
</gene>
<evidence type="ECO:0000256" key="6">
    <source>
        <dbReference type="ARBA" id="ARBA00022840"/>
    </source>
</evidence>
<evidence type="ECO:0000256" key="1">
    <source>
        <dbReference type="ARBA" id="ARBA00004496"/>
    </source>
</evidence>
<dbReference type="PANTHER" id="PTHR47963:SF8">
    <property type="entry name" value="ATP-DEPENDENT RNA HELICASE DEAD"/>
    <property type="match status" value="1"/>
</dbReference>
<evidence type="ECO:0000256" key="7">
    <source>
        <dbReference type="ARBA" id="ARBA00022884"/>
    </source>
</evidence>
<dbReference type="InterPro" id="IPR057325">
    <property type="entry name" value="DeaD_dimer"/>
</dbReference>
<evidence type="ECO:0000256" key="3">
    <source>
        <dbReference type="ARBA" id="ARBA00022741"/>
    </source>
</evidence>
<dbReference type="Pfam" id="PF12343">
    <property type="entry name" value="DeaD_C"/>
    <property type="match status" value="1"/>
</dbReference>
<comment type="subcellular location">
    <subcellularLocation>
        <location evidence="1 10">Cytoplasm</location>
    </subcellularLocation>
</comment>
<keyword evidence="8 10" id="KW-0346">Stress response</keyword>
<name>A0AAW8ZDB1_9ENTR</name>
<dbReference type="NCBIfam" id="NF008642">
    <property type="entry name" value="PRK11634.1"/>
    <property type="match status" value="1"/>
</dbReference>
<dbReference type="CDD" id="cd12499">
    <property type="entry name" value="RRM_EcCsdA_like"/>
    <property type="match status" value="1"/>
</dbReference>
<feature type="short sequence motif" description="Q motif" evidence="11">
    <location>
        <begin position="6"/>
        <end position="34"/>
    </location>
</feature>
<feature type="domain" description="Helicase C-terminal" evidence="14">
    <location>
        <begin position="232"/>
        <end position="379"/>
    </location>
</feature>
<dbReference type="Pfam" id="PF03880">
    <property type="entry name" value="DbpA"/>
    <property type="match status" value="1"/>
</dbReference>
<dbReference type="InterPro" id="IPR012677">
    <property type="entry name" value="Nucleotide-bd_a/b_plait_sf"/>
</dbReference>
<evidence type="ECO:0000256" key="5">
    <source>
        <dbReference type="ARBA" id="ARBA00022806"/>
    </source>
</evidence>
<evidence type="ECO:0000256" key="8">
    <source>
        <dbReference type="ARBA" id="ARBA00023016"/>
    </source>
</evidence>
<dbReference type="GO" id="GO:0000027">
    <property type="term" value="P:ribosomal large subunit assembly"/>
    <property type="evidence" value="ECO:0007669"/>
    <property type="project" value="UniProtKB-UniRule"/>
</dbReference>
<keyword evidence="2 10" id="KW-0963">Cytoplasm</keyword>
<evidence type="ECO:0000259" key="15">
    <source>
        <dbReference type="PROSITE" id="PS51195"/>
    </source>
</evidence>
<dbReference type="HAMAP" id="MF_00964">
    <property type="entry name" value="DEAD_helicase_DeaD"/>
    <property type="match status" value="1"/>
</dbReference>
<dbReference type="SMART" id="SM00487">
    <property type="entry name" value="DEXDc"/>
    <property type="match status" value="1"/>
</dbReference>
<dbReference type="GO" id="GO:0005840">
    <property type="term" value="C:ribosome"/>
    <property type="evidence" value="ECO:0007669"/>
    <property type="project" value="TreeGrafter"/>
</dbReference>
<dbReference type="GO" id="GO:0016817">
    <property type="term" value="F:hydrolase activity, acting on acid anhydrides"/>
    <property type="evidence" value="ECO:0007669"/>
    <property type="project" value="InterPro"/>
</dbReference>
<dbReference type="GO" id="GO:0033592">
    <property type="term" value="F:RNA strand annealing activity"/>
    <property type="evidence" value="ECO:0007669"/>
    <property type="project" value="TreeGrafter"/>
</dbReference>
<evidence type="ECO:0000256" key="9">
    <source>
        <dbReference type="ARBA" id="ARBA00047984"/>
    </source>
</evidence>
<feature type="domain" description="DEAD-box RNA helicase Q" evidence="15">
    <location>
        <begin position="6"/>
        <end position="34"/>
    </location>
</feature>
<dbReference type="InterPro" id="IPR011545">
    <property type="entry name" value="DEAD/DEAH_box_helicase_dom"/>
</dbReference>
<dbReference type="PROSITE" id="PS00039">
    <property type="entry name" value="DEAD_ATP_HELICASE"/>
    <property type="match status" value="1"/>
</dbReference>
<evidence type="ECO:0000313" key="17">
    <source>
        <dbReference type="EMBL" id="WMB10735.1"/>
    </source>
</evidence>
<dbReference type="InterPro" id="IPR028618">
    <property type="entry name" value="DEAD_helicase_DeaD"/>
</dbReference>